<dbReference type="InterPro" id="IPR051206">
    <property type="entry name" value="NAMLAA_amidase_2"/>
</dbReference>
<comment type="catalytic activity">
    <reaction evidence="1">
        <text>Hydrolyzes the link between N-acetylmuramoyl residues and L-amino acid residues in certain cell-wall glycopeptides.</text>
        <dbReference type="EC" id="3.5.1.28"/>
    </reaction>
</comment>
<keyword evidence="3" id="KW-0378">Hydrolase</keyword>
<keyword evidence="5" id="KW-0732">Signal</keyword>
<evidence type="ECO:0000256" key="1">
    <source>
        <dbReference type="ARBA" id="ARBA00001561"/>
    </source>
</evidence>
<dbReference type="PANTHER" id="PTHR30417:SF1">
    <property type="entry name" value="N-ACETYLMURAMOYL-L-ALANINE AMIDASE AMID"/>
    <property type="match status" value="1"/>
</dbReference>
<dbReference type="SUPFAM" id="SSF53955">
    <property type="entry name" value="Lysozyme-like"/>
    <property type="match status" value="1"/>
</dbReference>
<dbReference type="SMART" id="SM00644">
    <property type="entry name" value="Ami_2"/>
    <property type="match status" value="1"/>
</dbReference>
<dbReference type="Gene3D" id="1.10.530.10">
    <property type="match status" value="1"/>
</dbReference>
<dbReference type="PANTHER" id="PTHR30417">
    <property type="entry name" value="N-ACETYLMURAMOYL-L-ALANINE AMIDASE AMID"/>
    <property type="match status" value="1"/>
</dbReference>
<dbReference type="EMBL" id="SJKD01000003">
    <property type="protein sequence ID" value="TCC50108.1"/>
    <property type="molecule type" value="Genomic_DNA"/>
</dbReference>
<organism evidence="7 8">
    <name type="scientific">Kribbella capetownensis</name>
    <dbReference type="NCBI Taxonomy" id="1572659"/>
    <lineage>
        <taxon>Bacteria</taxon>
        <taxon>Bacillati</taxon>
        <taxon>Actinomycetota</taxon>
        <taxon>Actinomycetes</taxon>
        <taxon>Propionibacteriales</taxon>
        <taxon>Kribbellaceae</taxon>
        <taxon>Kribbella</taxon>
    </lineage>
</organism>
<comment type="caution">
    <text evidence="7">The sequence shown here is derived from an EMBL/GenBank/DDBJ whole genome shotgun (WGS) entry which is preliminary data.</text>
</comment>
<evidence type="ECO:0000256" key="4">
    <source>
        <dbReference type="ARBA" id="ARBA00023316"/>
    </source>
</evidence>
<dbReference type="EC" id="3.5.1.28" evidence="2"/>
<evidence type="ECO:0000256" key="5">
    <source>
        <dbReference type="SAM" id="SignalP"/>
    </source>
</evidence>
<sequence length="645" mass="68259">MLRRPKILAALAAVALPITALGVSTGGPPAAAAPPGPSAATTSAGAASAFSAAAAKYGVPESVLLAVSYSESRWDDHLGAPSTSGGYGPMHLTAVDPNEVADLSGKRKVANAASLRTLDKASELTGLDSASLRNDTTANINGGAALLASYQRSLGLPVGASTSPAQWYGAVASYAEAGDRVAASGFADDVYSIMARGASRTTNTGQQITMAPVAVTPDKAQADKLALPAGQKPANSGVECPPTLGCEWLPAPYSQYGAGAGDYGNHDLANRPKTGKIDYIVIHDTEGSWQTTLNLVQDPTYVSWQYTMRSSDGHTWQHVKANDVAWQAGNWYVNMHSIGIEHEGFAPQGATWFTEAMYRNSAKLVRYLAAKNHIPLDRAHIIGHDQVPGTIPSTVAGMHWDPGPYFDWEHYFDLLGAPIYGHKIFPVKAGSIVTIKPGFEGNVQVVSNCDAPGTPCTPQATNFVYLRQAPDDNAPLVKDIGLHPNGIDGTTDVSDMGSRAAAGSQYVVAQRQGDWVAVWYLGALGWFKSPASAPDAFAKPGLVVKPKAGKASVPVYGRAYPEEAAYPAGIPYQTVTPLQYSIGAGQAYPVSDLNIETDYYRAVTFAGQPPTDHVQVLGKDRYYQIWFGHRMAYVRAADVDIRPAV</sequence>
<dbReference type="GO" id="GO:0071555">
    <property type="term" value="P:cell wall organization"/>
    <property type="evidence" value="ECO:0007669"/>
    <property type="project" value="UniProtKB-KW"/>
</dbReference>
<dbReference type="Proteomes" id="UP000293342">
    <property type="component" value="Unassembled WGS sequence"/>
</dbReference>
<dbReference type="InterPro" id="IPR023346">
    <property type="entry name" value="Lysozyme-like_dom_sf"/>
</dbReference>
<dbReference type="RefSeq" id="WP_131514616.1">
    <property type="nucleotide sequence ID" value="NZ_SJKD01000003.1"/>
</dbReference>
<dbReference type="CDD" id="cd06583">
    <property type="entry name" value="PGRP"/>
    <property type="match status" value="1"/>
</dbReference>
<dbReference type="GO" id="GO:0009254">
    <property type="term" value="P:peptidoglycan turnover"/>
    <property type="evidence" value="ECO:0007669"/>
    <property type="project" value="TreeGrafter"/>
</dbReference>
<dbReference type="FunFam" id="3.40.80.10:FF:000006">
    <property type="entry name" value="N-acetylmuramoyl-L-alanine amidase"/>
    <property type="match status" value="1"/>
</dbReference>
<evidence type="ECO:0000256" key="2">
    <source>
        <dbReference type="ARBA" id="ARBA00011901"/>
    </source>
</evidence>
<dbReference type="GO" id="GO:0008745">
    <property type="term" value="F:N-acetylmuramoyl-L-alanine amidase activity"/>
    <property type="evidence" value="ECO:0007669"/>
    <property type="project" value="UniProtKB-EC"/>
</dbReference>
<dbReference type="InterPro" id="IPR002502">
    <property type="entry name" value="Amidase_domain"/>
</dbReference>
<dbReference type="Gene3D" id="3.40.80.10">
    <property type="entry name" value="Peptidoglycan recognition protein-like"/>
    <property type="match status" value="1"/>
</dbReference>
<feature type="chain" id="PRO_5038960730" description="N-acetylmuramoyl-L-alanine amidase" evidence="5">
    <location>
        <begin position="21"/>
        <end position="645"/>
    </location>
</feature>
<keyword evidence="8" id="KW-1185">Reference proteome</keyword>
<evidence type="ECO:0000256" key="3">
    <source>
        <dbReference type="ARBA" id="ARBA00022801"/>
    </source>
</evidence>
<dbReference type="InterPro" id="IPR036505">
    <property type="entry name" value="Amidase/PGRP_sf"/>
</dbReference>
<feature type="signal peptide" evidence="5">
    <location>
        <begin position="1"/>
        <end position="20"/>
    </location>
</feature>
<proteinExistence type="predicted"/>
<evidence type="ECO:0000313" key="8">
    <source>
        <dbReference type="Proteomes" id="UP000293342"/>
    </source>
</evidence>
<reference evidence="7 8" key="1">
    <citation type="submission" date="2019-02" db="EMBL/GenBank/DDBJ databases">
        <title>Kribbella capetownensis sp. nov. and Kribbella speibonae sp. nov., isolated from soil.</title>
        <authorList>
            <person name="Curtis S.M."/>
            <person name="Norton I."/>
            <person name="Everest G.J."/>
            <person name="Meyers P.R."/>
        </authorList>
    </citation>
    <scope>NUCLEOTIDE SEQUENCE [LARGE SCALE GENOMIC DNA]</scope>
    <source>
        <strain evidence="7 8">YM53</strain>
    </source>
</reference>
<dbReference type="AlphaFoldDB" id="A0A4R0JXT4"/>
<dbReference type="Pfam" id="PF01510">
    <property type="entry name" value="Amidase_2"/>
    <property type="match status" value="1"/>
</dbReference>
<feature type="domain" description="N-acetylmuramoyl-L-alanine amidase" evidence="6">
    <location>
        <begin position="266"/>
        <end position="403"/>
    </location>
</feature>
<evidence type="ECO:0000313" key="7">
    <source>
        <dbReference type="EMBL" id="TCC50108.1"/>
    </source>
</evidence>
<dbReference type="SUPFAM" id="SSF55846">
    <property type="entry name" value="N-acetylmuramoyl-L-alanine amidase-like"/>
    <property type="match status" value="1"/>
</dbReference>
<keyword evidence="4" id="KW-0961">Cell wall biogenesis/degradation</keyword>
<dbReference type="GO" id="GO:0009253">
    <property type="term" value="P:peptidoglycan catabolic process"/>
    <property type="evidence" value="ECO:0007669"/>
    <property type="project" value="InterPro"/>
</dbReference>
<name>A0A4R0JXT4_9ACTN</name>
<evidence type="ECO:0000259" key="6">
    <source>
        <dbReference type="SMART" id="SM00644"/>
    </source>
</evidence>
<protein>
    <recommendedName>
        <fullName evidence="2">N-acetylmuramoyl-L-alanine amidase</fullName>
        <ecNumber evidence="2">3.5.1.28</ecNumber>
    </recommendedName>
</protein>
<gene>
    <name evidence="7" type="ORF">E0H75_17655</name>
</gene>
<accession>A0A4R0JXT4</accession>
<dbReference type="OrthoDB" id="9758772at2"/>